<dbReference type="Proteomes" id="UP001233836">
    <property type="component" value="Unassembled WGS sequence"/>
</dbReference>
<evidence type="ECO:0000313" key="2">
    <source>
        <dbReference type="Proteomes" id="UP001233836"/>
    </source>
</evidence>
<sequence>MTLVYNWNYKQQKSQHSTHTIAYAAHCLIGLIRAT</sequence>
<evidence type="ECO:0000313" key="1">
    <source>
        <dbReference type="EMBL" id="MDQ0171086.1"/>
    </source>
</evidence>
<organism evidence="1 2">
    <name type="scientific">Paenibacillus tundrae</name>
    <dbReference type="NCBI Taxonomy" id="528187"/>
    <lineage>
        <taxon>Bacteria</taxon>
        <taxon>Bacillati</taxon>
        <taxon>Bacillota</taxon>
        <taxon>Bacilli</taxon>
        <taxon>Bacillales</taxon>
        <taxon>Paenibacillaceae</taxon>
        <taxon>Paenibacillus</taxon>
    </lineage>
</organism>
<name>A0ABT9WCV6_9BACL</name>
<accession>A0ABT9WCV6</accession>
<comment type="caution">
    <text evidence="1">The sequence shown here is derived from an EMBL/GenBank/DDBJ whole genome shotgun (WGS) entry which is preliminary data.</text>
</comment>
<gene>
    <name evidence="1" type="ORF">J2T19_002538</name>
</gene>
<reference evidence="1 2" key="1">
    <citation type="submission" date="2023-07" db="EMBL/GenBank/DDBJ databases">
        <title>Sorghum-associated microbial communities from plants grown in Nebraska, USA.</title>
        <authorList>
            <person name="Schachtman D."/>
        </authorList>
    </citation>
    <scope>NUCLEOTIDE SEQUENCE [LARGE SCALE GENOMIC DNA]</scope>
    <source>
        <strain evidence="1 2">DS1314</strain>
    </source>
</reference>
<keyword evidence="2" id="KW-1185">Reference proteome</keyword>
<protein>
    <submittedName>
        <fullName evidence="1">Uncharacterized protein</fullName>
    </submittedName>
</protein>
<proteinExistence type="predicted"/>
<dbReference type="EMBL" id="JAUSTI010000006">
    <property type="protein sequence ID" value="MDQ0171086.1"/>
    <property type="molecule type" value="Genomic_DNA"/>
</dbReference>